<feature type="transmembrane region" description="Helical" evidence="8">
    <location>
        <begin position="271"/>
        <end position="291"/>
    </location>
</feature>
<keyword evidence="10" id="KW-1185">Reference proteome</keyword>
<organism evidence="9 10">
    <name type="scientific">Bizionia saleffrena</name>
    <dbReference type="NCBI Taxonomy" id="291189"/>
    <lineage>
        <taxon>Bacteria</taxon>
        <taxon>Pseudomonadati</taxon>
        <taxon>Bacteroidota</taxon>
        <taxon>Flavobacteriia</taxon>
        <taxon>Flavobacteriales</taxon>
        <taxon>Flavobacteriaceae</taxon>
        <taxon>Bizionia</taxon>
    </lineage>
</organism>
<evidence type="ECO:0000256" key="1">
    <source>
        <dbReference type="ARBA" id="ARBA00004651"/>
    </source>
</evidence>
<evidence type="ECO:0000256" key="5">
    <source>
        <dbReference type="ARBA" id="ARBA00022989"/>
    </source>
</evidence>
<keyword evidence="7" id="KW-0479">Metal-binding</keyword>
<keyword evidence="5 8" id="KW-1133">Transmembrane helix</keyword>
<feature type="transmembrane region" description="Helical" evidence="8">
    <location>
        <begin position="185"/>
        <end position="203"/>
    </location>
</feature>
<feature type="transmembrane region" description="Helical" evidence="8">
    <location>
        <begin position="156"/>
        <end position="178"/>
    </location>
</feature>
<feature type="transmembrane region" description="Helical" evidence="8">
    <location>
        <begin position="65"/>
        <end position="89"/>
    </location>
</feature>
<dbReference type="CDD" id="cd06853">
    <property type="entry name" value="GT_WecA_like"/>
    <property type="match status" value="1"/>
</dbReference>
<dbReference type="Proteomes" id="UP000323324">
    <property type="component" value="Unassembled WGS sequence"/>
</dbReference>
<dbReference type="PANTHER" id="PTHR22926:SF3">
    <property type="entry name" value="UNDECAPRENYL-PHOSPHATE ALPHA-N-ACETYLGLUCOSAMINYL 1-PHOSPHATE TRANSFERASE"/>
    <property type="match status" value="1"/>
</dbReference>
<dbReference type="PANTHER" id="PTHR22926">
    <property type="entry name" value="PHOSPHO-N-ACETYLMURAMOYL-PENTAPEPTIDE-TRANSFERASE"/>
    <property type="match status" value="1"/>
</dbReference>
<accession>A0A8H2QID6</accession>
<keyword evidence="4 8" id="KW-0812">Transmembrane</keyword>
<evidence type="ECO:0000256" key="7">
    <source>
        <dbReference type="PIRSR" id="PIRSR600715-1"/>
    </source>
</evidence>
<evidence type="ECO:0000313" key="9">
    <source>
        <dbReference type="EMBL" id="TYB70649.1"/>
    </source>
</evidence>
<evidence type="ECO:0000313" key="10">
    <source>
        <dbReference type="Proteomes" id="UP000323324"/>
    </source>
</evidence>
<evidence type="ECO:0000256" key="2">
    <source>
        <dbReference type="ARBA" id="ARBA00022475"/>
    </source>
</evidence>
<keyword evidence="2" id="KW-1003">Cell membrane</keyword>
<dbReference type="GO" id="GO:0009103">
    <property type="term" value="P:lipopolysaccharide biosynthetic process"/>
    <property type="evidence" value="ECO:0007669"/>
    <property type="project" value="TreeGrafter"/>
</dbReference>
<feature type="binding site" evidence="7">
    <location>
        <position position="238"/>
    </location>
    <ligand>
        <name>Mg(2+)</name>
        <dbReference type="ChEBI" id="CHEBI:18420"/>
    </ligand>
</feature>
<name>A0A8H2QID6_9FLAO</name>
<sequence>MILETFPKSHSEVTAFLVEFKLLSACCTLLFSLVVTVIVMPKVILISKKKNLTAQPNERTSHKGIVPTLGGIGVFTGFLLTANVAAVLFANYSQLIDLVIFNILVLMLLLVGVSDDIMTIAPRRKFFFQLLIAFLFVLGTNIHIDSFGGLFGIQQLPVLFAIGFSVFVIVLIINAYNLIDGIDGLAGALGTLISMVMALVFFYSDYFFYSLISLSLVGALVGFLIYNFSLRRKIFLGDTGSMVVGFVLAFQIILYLELSAQQPEMLVFKNAPVFVLALLSYPLIDTLRVFCIRIRNKRSPFSADRCHIHHRLIDLGLPHKWATVFISVYTLMVTVLAFALNDLPIHTAFAIMLPVAMVLLLLPFTVHLNDGKFSVGLPGL</sequence>
<dbReference type="GO" id="GO:0046872">
    <property type="term" value="F:metal ion binding"/>
    <property type="evidence" value="ECO:0007669"/>
    <property type="project" value="UniProtKB-KW"/>
</dbReference>
<reference evidence="9 10" key="1">
    <citation type="submission" date="2019-08" db="EMBL/GenBank/DDBJ databases">
        <title>Genomes of Antarctic Bizionia species.</title>
        <authorList>
            <person name="Bowman J.P."/>
        </authorList>
    </citation>
    <scope>NUCLEOTIDE SEQUENCE [LARGE SCALE GENOMIC DNA]</scope>
    <source>
        <strain evidence="9 10">HFD</strain>
    </source>
</reference>
<feature type="transmembrane region" description="Helical" evidence="8">
    <location>
        <begin position="209"/>
        <end position="228"/>
    </location>
</feature>
<evidence type="ECO:0000256" key="6">
    <source>
        <dbReference type="ARBA" id="ARBA00023136"/>
    </source>
</evidence>
<evidence type="ECO:0000256" key="4">
    <source>
        <dbReference type="ARBA" id="ARBA00022692"/>
    </source>
</evidence>
<keyword evidence="3 9" id="KW-0808">Transferase</keyword>
<dbReference type="InterPro" id="IPR018480">
    <property type="entry name" value="PNAcMuramoyl-5peptid_Trfase_CS"/>
</dbReference>
<feature type="transmembrane region" description="Helical" evidence="8">
    <location>
        <begin position="20"/>
        <end position="45"/>
    </location>
</feature>
<feature type="transmembrane region" description="Helical" evidence="8">
    <location>
        <begin position="345"/>
        <end position="364"/>
    </location>
</feature>
<comment type="caution">
    <text evidence="9">The sequence shown here is derived from an EMBL/GenBank/DDBJ whole genome shotgun (WGS) entry which is preliminary data.</text>
</comment>
<dbReference type="AlphaFoldDB" id="A0A8H2QID6"/>
<keyword evidence="7" id="KW-0460">Magnesium</keyword>
<dbReference type="GO" id="GO:0044038">
    <property type="term" value="P:cell wall macromolecule biosynthetic process"/>
    <property type="evidence" value="ECO:0007669"/>
    <property type="project" value="TreeGrafter"/>
</dbReference>
<feature type="transmembrane region" description="Helical" evidence="8">
    <location>
        <begin position="321"/>
        <end position="339"/>
    </location>
</feature>
<feature type="transmembrane region" description="Helical" evidence="8">
    <location>
        <begin position="235"/>
        <end position="256"/>
    </location>
</feature>
<evidence type="ECO:0000256" key="8">
    <source>
        <dbReference type="SAM" id="Phobius"/>
    </source>
</evidence>
<comment type="subcellular location">
    <subcellularLocation>
        <location evidence="1">Cell membrane</location>
        <topology evidence="1">Multi-pass membrane protein</topology>
    </subcellularLocation>
</comment>
<feature type="transmembrane region" description="Helical" evidence="8">
    <location>
        <begin position="126"/>
        <end position="144"/>
    </location>
</feature>
<feature type="transmembrane region" description="Helical" evidence="8">
    <location>
        <begin position="95"/>
        <end position="114"/>
    </location>
</feature>
<protein>
    <submittedName>
        <fullName evidence="9">Undecaprenyl/decaprenyl-phosphate alpha-N-acetylglucosaminyl 1-phosphate transferase</fullName>
    </submittedName>
</protein>
<dbReference type="InterPro" id="IPR000715">
    <property type="entry name" value="Glycosyl_transferase_4"/>
</dbReference>
<comment type="cofactor">
    <cofactor evidence="7">
        <name>Mg(2+)</name>
        <dbReference type="ChEBI" id="CHEBI:18420"/>
    </cofactor>
</comment>
<dbReference type="GO" id="GO:0071555">
    <property type="term" value="P:cell wall organization"/>
    <property type="evidence" value="ECO:0007669"/>
    <property type="project" value="TreeGrafter"/>
</dbReference>
<feature type="binding site" evidence="7">
    <location>
        <position position="177"/>
    </location>
    <ligand>
        <name>Mg(2+)</name>
        <dbReference type="ChEBI" id="CHEBI:18420"/>
    </ligand>
</feature>
<dbReference type="GO" id="GO:0016780">
    <property type="term" value="F:phosphotransferase activity, for other substituted phosphate groups"/>
    <property type="evidence" value="ECO:0007669"/>
    <property type="project" value="InterPro"/>
</dbReference>
<gene>
    <name evidence="9" type="ORF">ES676_12790</name>
</gene>
<keyword evidence="6 8" id="KW-0472">Membrane</keyword>
<dbReference type="RefSeq" id="WP_148370719.1">
    <property type="nucleotide sequence ID" value="NZ_VSKM01000016.1"/>
</dbReference>
<evidence type="ECO:0000256" key="3">
    <source>
        <dbReference type="ARBA" id="ARBA00022679"/>
    </source>
</evidence>
<dbReference type="GO" id="GO:0005886">
    <property type="term" value="C:plasma membrane"/>
    <property type="evidence" value="ECO:0007669"/>
    <property type="project" value="UniProtKB-SubCell"/>
</dbReference>
<dbReference type="PROSITE" id="PS01348">
    <property type="entry name" value="MRAY_2"/>
    <property type="match status" value="1"/>
</dbReference>
<proteinExistence type="predicted"/>
<dbReference type="EMBL" id="VSKM01000016">
    <property type="protein sequence ID" value="TYB70649.1"/>
    <property type="molecule type" value="Genomic_DNA"/>
</dbReference>
<dbReference type="Pfam" id="PF00953">
    <property type="entry name" value="Glycos_transf_4"/>
    <property type="match status" value="1"/>
</dbReference>